<proteinExistence type="predicted"/>
<sequence>MFRNREIRLFTLLFVVITAAAATVEFTIHPVAGILTLASAVAFGAAFFMFTKARYKSIAQISEEINLVLHNADHRYISESDEGELSILQSEITKMTLRIREQNDALKKEKAHLAESLADIAHQLRTPLTSANLILSLLKKNPAENERRALLRENEELFAQMDWLVTSLLKLSRLDAGIVVFQSKLIEVDALINAAVHSLLIPMELHDIALQIDVPKGVMLQGDFGWLSEVIQNLLKNCMESTGDHGKIEISCEDNPLFTEISLHDSGLGFEKEDLSHLFDRFYRGKNANATGYGIGLALCKSIITRQGGTIIAKNHPRSGALFEIRFPK</sequence>
<dbReference type="EC" id="2.7.13.3" evidence="3"/>
<keyword evidence="5" id="KW-0808">Transferase</keyword>
<protein>
    <recommendedName>
        <fullName evidence="3">histidine kinase</fullName>
        <ecNumber evidence="3">2.7.13.3</ecNumber>
    </recommendedName>
</protein>
<dbReference type="AlphaFoldDB" id="A0A4R2KFK7"/>
<dbReference type="GO" id="GO:0005886">
    <property type="term" value="C:plasma membrane"/>
    <property type="evidence" value="ECO:0007669"/>
    <property type="project" value="TreeGrafter"/>
</dbReference>
<keyword evidence="11" id="KW-1185">Reference proteome</keyword>
<evidence type="ECO:0000313" key="11">
    <source>
        <dbReference type="Proteomes" id="UP000294919"/>
    </source>
</evidence>
<dbReference type="PANTHER" id="PTHR45453">
    <property type="entry name" value="PHOSPHATE REGULON SENSOR PROTEIN PHOR"/>
    <property type="match status" value="1"/>
</dbReference>
<dbReference type="InterPro" id="IPR003594">
    <property type="entry name" value="HATPase_dom"/>
</dbReference>
<feature type="domain" description="Histidine kinase" evidence="9">
    <location>
        <begin position="119"/>
        <end position="329"/>
    </location>
</feature>
<evidence type="ECO:0000256" key="4">
    <source>
        <dbReference type="ARBA" id="ARBA00022553"/>
    </source>
</evidence>
<evidence type="ECO:0000256" key="7">
    <source>
        <dbReference type="ARBA" id="ARBA00023012"/>
    </source>
</evidence>
<dbReference type="EMBL" id="SLWV01000034">
    <property type="protein sequence ID" value="TCO69149.1"/>
    <property type="molecule type" value="Genomic_DNA"/>
</dbReference>
<reference evidence="10 11" key="1">
    <citation type="submission" date="2019-03" db="EMBL/GenBank/DDBJ databases">
        <title>Genomic Encyclopedia of Type Strains, Phase IV (KMG-IV): sequencing the most valuable type-strain genomes for metagenomic binning, comparative biology and taxonomic classification.</title>
        <authorList>
            <person name="Goeker M."/>
        </authorList>
    </citation>
    <scope>NUCLEOTIDE SEQUENCE [LARGE SCALE GENOMIC DNA]</scope>
    <source>
        <strain evidence="10 11">DSM 102940</strain>
    </source>
</reference>
<comment type="caution">
    <text evidence="10">The sequence shown here is derived from an EMBL/GenBank/DDBJ whole genome shotgun (WGS) entry which is preliminary data.</text>
</comment>
<organism evidence="10 11">
    <name type="scientific">Marinisporobacter balticus</name>
    <dbReference type="NCBI Taxonomy" id="2018667"/>
    <lineage>
        <taxon>Bacteria</taxon>
        <taxon>Bacillati</taxon>
        <taxon>Bacillota</taxon>
        <taxon>Clostridia</taxon>
        <taxon>Peptostreptococcales</taxon>
        <taxon>Thermotaleaceae</taxon>
        <taxon>Marinisporobacter</taxon>
    </lineage>
</organism>
<evidence type="ECO:0000259" key="9">
    <source>
        <dbReference type="PROSITE" id="PS50109"/>
    </source>
</evidence>
<name>A0A4R2KFK7_9FIRM</name>
<evidence type="ECO:0000256" key="6">
    <source>
        <dbReference type="ARBA" id="ARBA00022777"/>
    </source>
</evidence>
<keyword evidence="8" id="KW-1133">Transmembrane helix</keyword>
<evidence type="ECO:0000256" key="3">
    <source>
        <dbReference type="ARBA" id="ARBA00012438"/>
    </source>
</evidence>
<dbReference type="InterPro" id="IPR050351">
    <property type="entry name" value="BphY/WalK/GraS-like"/>
</dbReference>
<comment type="catalytic activity">
    <reaction evidence="1">
        <text>ATP + protein L-histidine = ADP + protein N-phospho-L-histidine.</text>
        <dbReference type="EC" id="2.7.13.3"/>
    </reaction>
</comment>
<comment type="subcellular location">
    <subcellularLocation>
        <location evidence="2">Membrane</location>
    </subcellularLocation>
</comment>
<keyword evidence="6 10" id="KW-0418">Kinase</keyword>
<dbReference type="Proteomes" id="UP000294919">
    <property type="component" value="Unassembled WGS sequence"/>
</dbReference>
<evidence type="ECO:0000256" key="1">
    <source>
        <dbReference type="ARBA" id="ARBA00000085"/>
    </source>
</evidence>
<dbReference type="PRINTS" id="PR00344">
    <property type="entry name" value="BCTRLSENSOR"/>
</dbReference>
<dbReference type="PROSITE" id="PS50109">
    <property type="entry name" value="HIS_KIN"/>
    <property type="match status" value="1"/>
</dbReference>
<gene>
    <name evidence="10" type="ORF">EV214_1349</name>
</gene>
<keyword evidence="8" id="KW-0472">Membrane</keyword>
<dbReference type="CDD" id="cd00082">
    <property type="entry name" value="HisKA"/>
    <property type="match status" value="1"/>
</dbReference>
<dbReference type="GO" id="GO:0016036">
    <property type="term" value="P:cellular response to phosphate starvation"/>
    <property type="evidence" value="ECO:0007669"/>
    <property type="project" value="TreeGrafter"/>
</dbReference>
<keyword evidence="8" id="KW-0812">Transmembrane</keyword>
<dbReference type="InterPro" id="IPR003661">
    <property type="entry name" value="HisK_dim/P_dom"/>
</dbReference>
<dbReference type="SUPFAM" id="SSF55874">
    <property type="entry name" value="ATPase domain of HSP90 chaperone/DNA topoisomerase II/histidine kinase"/>
    <property type="match status" value="1"/>
</dbReference>
<dbReference type="Pfam" id="PF02518">
    <property type="entry name" value="HATPase_c"/>
    <property type="match status" value="1"/>
</dbReference>
<evidence type="ECO:0000256" key="2">
    <source>
        <dbReference type="ARBA" id="ARBA00004370"/>
    </source>
</evidence>
<dbReference type="SUPFAM" id="SSF47384">
    <property type="entry name" value="Homodimeric domain of signal transducing histidine kinase"/>
    <property type="match status" value="1"/>
</dbReference>
<dbReference type="InterPro" id="IPR004358">
    <property type="entry name" value="Sig_transdc_His_kin-like_C"/>
</dbReference>
<dbReference type="GO" id="GO:0000155">
    <property type="term" value="F:phosphorelay sensor kinase activity"/>
    <property type="evidence" value="ECO:0007669"/>
    <property type="project" value="InterPro"/>
</dbReference>
<evidence type="ECO:0000256" key="8">
    <source>
        <dbReference type="SAM" id="Phobius"/>
    </source>
</evidence>
<dbReference type="Gene3D" id="1.10.287.130">
    <property type="match status" value="1"/>
</dbReference>
<dbReference type="Pfam" id="PF00512">
    <property type="entry name" value="HisKA"/>
    <property type="match status" value="1"/>
</dbReference>
<dbReference type="InterPro" id="IPR036890">
    <property type="entry name" value="HATPase_C_sf"/>
</dbReference>
<keyword evidence="4" id="KW-0597">Phosphoprotein</keyword>
<evidence type="ECO:0000256" key="5">
    <source>
        <dbReference type="ARBA" id="ARBA00022679"/>
    </source>
</evidence>
<keyword evidence="7" id="KW-0902">Two-component regulatory system</keyword>
<dbReference type="InterPro" id="IPR005467">
    <property type="entry name" value="His_kinase_dom"/>
</dbReference>
<dbReference type="GO" id="GO:0004721">
    <property type="term" value="F:phosphoprotein phosphatase activity"/>
    <property type="evidence" value="ECO:0007669"/>
    <property type="project" value="TreeGrafter"/>
</dbReference>
<dbReference type="InterPro" id="IPR036097">
    <property type="entry name" value="HisK_dim/P_sf"/>
</dbReference>
<dbReference type="PANTHER" id="PTHR45453:SF1">
    <property type="entry name" value="PHOSPHATE REGULON SENSOR PROTEIN PHOR"/>
    <property type="match status" value="1"/>
</dbReference>
<dbReference type="OrthoDB" id="9773956at2"/>
<feature type="transmembrane region" description="Helical" evidence="8">
    <location>
        <begin position="31"/>
        <end position="50"/>
    </location>
</feature>
<dbReference type="SMART" id="SM00387">
    <property type="entry name" value="HATPase_c"/>
    <property type="match status" value="1"/>
</dbReference>
<dbReference type="Gene3D" id="3.30.565.10">
    <property type="entry name" value="Histidine kinase-like ATPase, C-terminal domain"/>
    <property type="match status" value="1"/>
</dbReference>
<dbReference type="SMART" id="SM00388">
    <property type="entry name" value="HisKA"/>
    <property type="match status" value="1"/>
</dbReference>
<accession>A0A4R2KFK7</accession>
<evidence type="ECO:0000313" key="10">
    <source>
        <dbReference type="EMBL" id="TCO69149.1"/>
    </source>
</evidence>
<dbReference type="RefSeq" id="WP_132247742.1">
    <property type="nucleotide sequence ID" value="NZ_SLWV01000034.1"/>
</dbReference>